<protein>
    <submittedName>
        <fullName evidence="1">Uncharacterized protein</fullName>
    </submittedName>
</protein>
<evidence type="ECO:0000313" key="1">
    <source>
        <dbReference type="EMBL" id="VHO00907.1"/>
    </source>
</evidence>
<name>A0A5E3ZY83_9ACTN</name>
<dbReference type="EMBL" id="LR584267">
    <property type="protein sequence ID" value="VHO00907.1"/>
    <property type="molecule type" value="Genomic_DNA"/>
</dbReference>
<proteinExistence type="predicted"/>
<organism evidence="1 2">
    <name type="scientific">Lawsonella clevelandensis</name>
    <dbReference type="NCBI Taxonomy" id="1528099"/>
    <lineage>
        <taxon>Bacteria</taxon>
        <taxon>Bacillati</taxon>
        <taxon>Actinomycetota</taxon>
        <taxon>Actinomycetes</taxon>
        <taxon>Mycobacteriales</taxon>
        <taxon>Lawsonellaceae</taxon>
        <taxon>Lawsonella</taxon>
    </lineage>
</organism>
<dbReference type="Proteomes" id="UP000324288">
    <property type="component" value="Chromosome"/>
</dbReference>
<gene>
    <name evidence="1" type="ORF">LC603019_01032</name>
</gene>
<reference evidence="1 2" key="1">
    <citation type="submission" date="2019-04" db="EMBL/GenBank/DDBJ databases">
        <authorList>
            <person name="Seth-Smith MB H."/>
            <person name="Seth-Smith H."/>
        </authorList>
    </citation>
    <scope>NUCLEOTIDE SEQUENCE [LARGE SCALE GENOMIC DNA]</scope>
    <source>
        <strain evidence="1">USB-603019</strain>
    </source>
</reference>
<evidence type="ECO:0000313" key="2">
    <source>
        <dbReference type="Proteomes" id="UP000324288"/>
    </source>
</evidence>
<accession>A0A5E3ZY83</accession>
<keyword evidence="2" id="KW-1185">Reference proteome</keyword>
<dbReference type="AlphaFoldDB" id="A0A5E3ZY83"/>
<sequence>MFYKVEKPFICTISQTGQMINFPTSQLNLLTCHNFTHPLTTIEGILQNSGKYSSQKNK</sequence>